<dbReference type="OrthoDB" id="673526at2"/>
<keyword evidence="1" id="KW-0812">Transmembrane</keyword>
<sequence>MKLLSIIAVTFLLSLGFTKIFYGHFDFIFSGNLGLSVFMIFTGLAHFKFQKGMALMIPDFLPAKMFLVYFTGVLEILAGILLFFPTFREATAIFLIVFLILVFFANVNSSRKKVNLFKVDFSGPGMAYLFKERLPMQIILIAWTWFFGINLPAQ</sequence>
<reference evidence="3" key="1">
    <citation type="submission" date="2018-11" db="EMBL/GenBank/DDBJ databases">
        <title>Proposal to divide the Flavobacteriaceae and reorganize its genera based on Amino Acid Identity values calculated from whole genome sequences.</title>
        <authorList>
            <person name="Nicholson A.C."/>
            <person name="Gulvik C.A."/>
            <person name="Whitney A.M."/>
            <person name="Humrighouse B.W."/>
            <person name="Bell M."/>
            <person name="Holmens B."/>
            <person name="Steigerwalt A."/>
            <person name="Villarma A."/>
            <person name="Sheth M."/>
            <person name="Batra D."/>
            <person name="Pryor J."/>
            <person name="Bernardet J.-F."/>
            <person name="Hugo C."/>
            <person name="Kampfer P."/>
            <person name="Newman J."/>
            <person name="Mcquiston J.R."/>
        </authorList>
    </citation>
    <scope>NUCLEOTIDE SEQUENCE [LARGE SCALE GENOMIC DNA]</scope>
    <source>
        <strain evidence="3">H3056</strain>
    </source>
</reference>
<protein>
    <recommendedName>
        <fullName evidence="4">DoxX family membrane protein</fullName>
    </recommendedName>
</protein>
<dbReference type="Proteomes" id="UP000270224">
    <property type="component" value="Unassembled WGS sequence"/>
</dbReference>
<comment type="caution">
    <text evidence="2">The sequence shown here is derived from an EMBL/GenBank/DDBJ whole genome shotgun (WGS) entry which is preliminary data.</text>
</comment>
<organism evidence="2 3">
    <name type="scientific">Kaistella daneshvariae</name>
    <dbReference type="NCBI Taxonomy" id="2487074"/>
    <lineage>
        <taxon>Bacteria</taxon>
        <taxon>Pseudomonadati</taxon>
        <taxon>Bacteroidota</taxon>
        <taxon>Flavobacteriia</taxon>
        <taxon>Flavobacteriales</taxon>
        <taxon>Weeksellaceae</taxon>
        <taxon>Chryseobacterium group</taxon>
        <taxon>Kaistella</taxon>
    </lineage>
</organism>
<feature type="transmembrane region" description="Helical" evidence="1">
    <location>
        <begin position="28"/>
        <end position="45"/>
    </location>
</feature>
<feature type="transmembrane region" description="Helical" evidence="1">
    <location>
        <begin position="90"/>
        <end position="108"/>
    </location>
</feature>
<accession>A0A3N0WXZ9</accession>
<keyword evidence="1" id="KW-1133">Transmembrane helix</keyword>
<name>A0A3N0WXZ9_9FLAO</name>
<evidence type="ECO:0000313" key="3">
    <source>
        <dbReference type="Proteomes" id="UP000270224"/>
    </source>
</evidence>
<dbReference type="PANTHER" id="PTHR36974">
    <property type="entry name" value="MEMBRANE PROTEIN-RELATED"/>
    <property type="match status" value="1"/>
</dbReference>
<feature type="transmembrane region" description="Helical" evidence="1">
    <location>
        <begin position="134"/>
        <end position="153"/>
    </location>
</feature>
<dbReference type="AlphaFoldDB" id="A0A3N0WXZ9"/>
<gene>
    <name evidence="2" type="ORF">EGI11_04305</name>
</gene>
<dbReference type="RefSeq" id="WP_123265232.1">
    <property type="nucleotide sequence ID" value="NZ_RJUG01000002.1"/>
</dbReference>
<keyword evidence="1" id="KW-0472">Membrane</keyword>
<evidence type="ECO:0000313" key="2">
    <source>
        <dbReference type="EMBL" id="ROI09984.1"/>
    </source>
</evidence>
<dbReference type="EMBL" id="RJUG01000002">
    <property type="protein sequence ID" value="ROI09984.1"/>
    <property type="molecule type" value="Genomic_DNA"/>
</dbReference>
<feature type="transmembrane region" description="Helical" evidence="1">
    <location>
        <begin position="66"/>
        <end position="84"/>
    </location>
</feature>
<evidence type="ECO:0000256" key="1">
    <source>
        <dbReference type="SAM" id="Phobius"/>
    </source>
</evidence>
<dbReference type="PANTHER" id="PTHR36974:SF1">
    <property type="entry name" value="DOXX FAMILY MEMBRANE PROTEIN"/>
    <property type="match status" value="1"/>
</dbReference>
<evidence type="ECO:0008006" key="4">
    <source>
        <dbReference type="Google" id="ProtNLM"/>
    </source>
</evidence>
<proteinExistence type="predicted"/>